<organism evidence="1 2">
    <name type="scientific">Pseudoalteromonas piscicida</name>
    <dbReference type="NCBI Taxonomy" id="43662"/>
    <lineage>
        <taxon>Bacteria</taxon>
        <taxon>Pseudomonadati</taxon>
        <taxon>Pseudomonadota</taxon>
        <taxon>Gammaproteobacteria</taxon>
        <taxon>Alteromonadales</taxon>
        <taxon>Pseudoalteromonadaceae</taxon>
        <taxon>Pseudoalteromonas</taxon>
    </lineage>
</organism>
<keyword evidence="2" id="KW-1185">Reference proteome</keyword>
<dbReference type="Proteomes" id="UP000016521">
    <property type="component" value="Chromosome I"/>
</dbReference>
<proteinExistence type="predicted"/>
<accession>A0ABM6NHA6</accession>
<reference evidence="1 2" key="1">
    <citation type="submission" date="2015-06" db="EMBL/GenBank/DDBJ databases">
        <authorList>
            <person name="Xie B.-B."/>
            <person name="Rong J.-C."/>
            <person name="Qin Q.-L."/>
            <person name="Zhang Y.-Z."/>
        </authorList>
    </citation>
    <scope>NUCLEOTIDE SEQUENCE [LARGE SCALE GENOMIC DNA]</scope>
    <source>
        <strain evidence="1 2">JCM 20779</strain>
    </source>
</reference>
<dbReference type="EMBL" id="CP011924">
    <property type="protein sequence ID" value="ATD08273.1"/>
    <property type="molecule type" value="Genomic_DNA"/>
</dbReference>
<protein>
    <submittedName>
        <fullName evidence="1">Uncharacterized protein</fullName>
    </submittedName>
</protein>
<evidence type="ECO:0000313" key="2">
    <source>
        <dbReference type="Proteomes" id="UP000016521"/>
    </source>
</evidence>
<sequence length="125" mass="14114">MTPEKIGVTTDRQVLYYIHAAKALGFLNQGSGIHSAGFQFEQLEQEEKLRVAAIRFESSECGWAWIKWAGVKSLRDLEPKSAFAFLSDRCPSLSPDTAKRRAKTLSSWVKELAPFRGEQPRAKKE</sequence>
<evidence type="ECO:0000313" key="1">
    <source>
        <dbReference type="EMBL" id="ATD08273.1"/>
    </source>
</evidence>
<name>A0ABM6NHA6_PSEO7</name>
<gene>
    <name evidence="1" type="ORF">PPIS_a3491</name>
</gene>